<comment type="caution">
    <text evidence="2">The sequence shown here is derived from an EMBL/GenBank/DDBJ whole genome shotgun (WGS) entry which is preliminary data.</text>
</comment>
<accession>A0A2H5XAY7</accession>
<dbReference type="InterPro" id="IPR003768">
    <property type="entry name" value="ScpA"/>
</dbReference>
<reference evidence="3" key="1">
    <citation type="submission" date="2017-09" db="EMBL/GenBank/DDBJ databases">
        <title>Metaegenomics of thermophilic ammonia-oxidizing enrichment culture.</title>
        <authorList>
            <person name="Kato S."/>
            <person name="Suzuki K."/>
        </authorList>
    </citation>
    <scope>NUCLEOTIDE SEQUENCE [LARGE SCALE GENOMIC DNA]</scope>
</reference>
<evidence type="ECO:0000256" key="1">
    <source>
        <dbReference type="ARBA" id="ARBA00044777"/>
    </source>
</evidence>
<evidence type="ECO:0000313" key="2">
    <source>
        <dbReference type="EMBL" id="GBC98335.1"/>
    </source>
</evidence>
<name>A0A2H5XAY7_9BACT</name>
<dbReference type="Gene3D" id="6.10.250.2410">
    <property type="match status" value="1"/>
</dbReference>
<dbReference type="EMBL" id="BEHT01000009">
    <property type="protein sequence ID" value="GBC98335.1"/>
    <property type="molecule type" value="Genomic_DNA"/>
</dbReference>
<dbReference type="PANTHER" id="PTHR33969">
    <property type="entry name" value="SEGREGATION AND CONDENSATION PROTEIN A"/>
    <property type="match status" value="1"/>
</dbReference>
<dbReference type="PANTHER" id="PTHR33969:SF2">
    <property type="entry name" value="SEGREGATION AND CONDENSATION PROTEIN A"/>
    <property type="match status" value="1"/>
</dbReference>
<dbReference type="Proteomes" id="UP000236173">
    <property type="component" value="Unassembled WGS sequence"/>
</dbReference>
<dbReference type="Pfam" id="PF02616">
    <property type="entry name" value="SMC_ScpA"/>
    <property type="match status" value="1"/>
</dbReference>
<dbReference type="AlphaFoldDB" id="A0A2H5XAY7"/>
<organism evidence="2 3">
    <name type="scientific">Candidatus Fervidibacter japonicus</name>
    <dbReference type="NCBI Taxonomy" id="2035412"/>
    <lineage>
        <taxon>Bacteria</taxon>
        <taxon>Candidatus Fervidibacterota</taxon>
        <taxon>Candidatus Fervidibacter</taxon>
    </lineage>
</organism>
<gene>
    <name evidence="2" type="primary">scpA</name>
    <name evidence="2" type="ORF">HRbin17_00837</name>
</gene>
<protein>
    <recommendedName>
        <fullName evidence="1">Segregation and condensation protein A</fullName>
    </recommendedName>
</protein>
<sequence>MAALTTVRITLSHQTPTEKTVALPAPFAFRRLPVHLSDYEGPAELLMWLLRRQLVTVDEVPVDTIAHQIGWQCDDPLQVADEVAVAAELAWMKSALLLPQPEAEALQVSDDEPTDGEPLRRRLLRHAAYGLAARFLAERHKVWSQMYPRSPEETTLTPLKELTVGDEPLALLTEALRRVVARLSGAQGRMPRRRLTVPQRLKMLLQQLRSLPDSTTTFDALCADCTSLLEVIVTFLAVLELVRRGIAGARQDEPFGPILVFLKNK</sequence>
<evidence type="ECO:0000313" key="3">
    <source>
        <dbReference type="Proteomes" id="UP000236173"/>
    </source>
</evidence>
<proteinExistence type="predicted"/>